<feature type="transmembrane region" description="Helical" evidence="6">
    <location>
        <begin position="260"/>
        <end position="285"/>
    </location>
</feature>
<dbReference type="Proteomes" id="UP000293360">
    <property type="component" value="Unassembled WGS sequence"/>
</dbReference>
<dbReference type="AlphaFoldDB" id="A0A4Q4TQX9"/>
<comment type="caution">
    <text evidence="8">The sequence shown here is derived from an EMBL/GenBank/DDBJ whole genome shotgun (WGS) entry which is preliminary data.</text>
</comment>
<gene>
    <name evidence="8" type="ORF">DL764_001147</name>
</gene>
<evidence type="ECO:0000313" key="9">
    <source>
        <dbReference type="Proteomes" id="UP000293360"/>
    </source>
</evidence>
<evidence type="ECO:0000313" key="8">
    <source>
        <dbReference type="EMBL" id="RYP09721.1"/>
    </source>
</evidence>
<feature type="compositionally biased region" description="Low complexity" evidence="5">
    <location>
        <begin position="338"/>
        <end position="353"/>
    </location>
</feature>
<comment type="subcellular location">
    <subcellularLocation>
        <location evidence="1">Membrane</location>
        <topology evidence="1">Single-pass membrane protein</topology>
    </subcellularLocation>
</comment>
<organism evidence="8 9">
    <name type="scientific">Monosporascus ibericus</name>
    <dbReference type="NCBI Taxonomy" id="155417"/>
    <lineage>
        <taxon>Eukaryota</taxon>
        <taxon>Fungi</taxon>
        <taxon>Dikarya</taxon>
        <taxon>Ascomycota</taxon>
        <taxon>Pezizomycotina</taxon>
        <taxon>Sordariomycetes</taxon>
        <taxon>Xylariomycetidae</taxon>
        <taxon>Xylariales</taxon>
        <taxon>Xylariales incertae sedis</taxon>
        <taxon>Monosporascus</taxon>
    </lineage>
</organism>
<dbReference type="GO" id="GO:0016020">
    <property type="term" value="C:membrane"/>
    <property type="evidence" value="ECO:0007669"/>
    <property type="project" value="UniProtKB-SubCell"/>
</dbReference>
<feature type="compositionally biased region" description="Low complexity" evidence="5">
    <location>
        <begin position="399"/>
        <end position="413"/>
    </location>
</feature>
<protein>
    <submittedName>
        <fullName evidence="8">Uncharacterized protein</fullName>
    </submittedName>
</protein>
<evidence type="ECO:0000256" key="2">
    <source>
        <dbReference type="ARBA" id="ARBA00022692"/>
    </source>
</evidence>
<keyword evidence="2 6" id="KW-0812">Transmembrane</keyword>
<reference evidence="8 9" key="1">
    <citation type="submission" date="2018-06" db="EMBL/GenBank/DDBJ databases">
        <title>Complete Genomes of Monosporascus.</title>
        <authorList>
            <person name="Robinson A.J."/>
            <person name="Natvig D.O."/>
        </authorList>
    </citation>
    <scope>NUCLEOTIDE SEQUENCE [LARGE SCALE GENOMIC DNA]</scope>
    <source>
        <strain evidence="8 9">CBS 110550</strain>
    </source>
</reference>
<evidence type="ECO:0000256" key="6">
    <source>
        <dbReference type="SAM" id="Phobius"/>
    </source>
</evidence>
<keyword evidence="9" id="KW-1185">Reference proteome</keyword>
<dbReference type="OrthoDB" id="5347452at2759"/>
<keyword evidence="4 6" id="KW-0472">Membrane</keyword>
<feature type="region of interest" description="Disordered" evidence="5">
    <location>
        <begin position="175"/>
        <end position="254"/>
    </location>
</feature>
<evidence type="ECO:0000256" key="1">
    <source>
        <dbReference type="ARBA" id="ARBA00004167"/>
    </source>
</evidence>
<dbReference type="EMBL" id="QJNU01000031">
    <property type="protein sequence ID" value="RYP09721.1"/>
    <property type="molecule type" value="Genomic_DNA"/>
</dbReference>
<dbReference type="GO" id="GO:0071944">
    <property type="term" value="C:cell periphery"/>
    <property type="evidence" value="ECO:0007669"/>
    <property type="project" value="UniProtKB-ARBA"/>
</dbReference>
<sequence length="452" mass="47766">MAPTVLLAASFGIAVQALALDGRQAKRTEANAPTSTRPFPSHITIPPSALDLKKRQEVQTVLVGPDNTCGYISGRAGAVYSCNVQTAQCAFVTNSGFGAVACCNEYDCGLRVTCLDYEQIYSSSSCDYGCLQDTFTAKCTSTLYPYCGTISFFDGIMDYYCDSLSGSVIQQAETTYSGQTDGRTFTPIEVTTTDPVTGPSLPSSGDSGGFTPTGNTDGPNPTDPNPTDPNPTDPSPIDPSPIDPSPTDPAPGATSGSTNIGAIVGGVVGGVVGIALIALLAFFLIRRNNKKKTQQHPPQQPGYPPMQQQQQPGLEHMGPPPGHGSVYNPSYPPPQQQFPPQQGTYPPGYYQDQNKPAGFVNMATVPDRNQSTSPGSQVGDNVSNMQPASPTSTVHSAYPPSHHGAPPQQQQHHYPSGVPPTVHEAHSNVVGQPGSHDNHRGQFHELPDQPMR</sequence>
<feature type="compositionally biased region" description="Polar residues" evidence="5">
    <location>
        <begin position="367"/>
        <end position="395"/>
    </location>
</feature>
<feature type="compositionally biased region" description="Basic and acidic residues" evidence="5">
    <location>
        <begin position="436"/>
        <end position="452"/>
    </location>
</feature>
<dbReference type="PANTHER" id="PTHR15549:SF27">
    <property type="entry name" value="CHITIN-BINDING TYPE-1 DOMAIN-CONTAINING PROTEIN"/>
    <property type="match status" value="1"/>
</dbReference>
<dbReference type="PANTHER" id="PTHR15549">
    <property type="entry name" value="PAIRED IMMUNOGLOBULIN-LIKE TYPE 2 RECEPTOR"/>
    <property type="match status" value="1"/>
</dbReference>
<feature type="compositionally biased region" description="Pro residues" evidence="5">
    <location>
        <begin position="221"/>
        <end position="249"/>
    </location>
</feature>
<evidence type="ECO:0000256" key="5">
    <source>
        <dbReference type="SAM" id="MobiDB-lite"/>
    </source>
</evidence>
<evidence type="ECO:0000256" key="4">
    <source>
        <dbReference type="ARBA" id="ARBA00023136"/>
    </source>
</evidence>
<feature type="signal peptide" evidence="7">
    <location>
        <begin position="1"/>
        <end position="19"/>
    </location>
</feature>
<feature type="region of interest" description="Disordered" evidence="5">
    <location>
        <begin position="291"/>
        <end position="452"/>
    </location>
</feature>
<accession>A0A4Q4TQX9</accession>
<evidence type="ECO:0000256" key="3">
    <source>
        <dbReference type="ARBA" id="ARBA00022989"/>
    </source>
</evidence>
<evidence type="ECO:0000256" key="7">
    <source>
        <dbReference type="SAM" id="SignalP"/>
    </source>
</evidence>
<keyword evidence="7" id="KW-0732">Signal</keyword>
<keyword evidence="3 6" id="KW-1133">Transmembrane helix</keyword>
<proteinExistence type="predicted"/>
<dbReference type="STRING" id="155417.A0A4Q4TQX9"/>
<feature type="compositionally biased region" description="Polar residues" evidence="5">
    <location>
        <begin position="175"/>
        <end position="195"/>
    </location>
</feature>
<dbReference type="InterPro" id="IPR051694">
    <property type="entry name" value="Immunoregulatory_rcpt-like"/>
</dbReference>
<feature type="chain" id="PRO_5020254986" evidence="7">
    <location>
        <begin position="20"/>
        <end position="452"/>
    </location>
</feature>
<name>A0A4Q4TQX9_9PEZI</name>